<evidence type="ECO:0000313" key="1">
    <source>
        <dbReference type="EMBL" id="EME78950.1"/>
    </source>
</evidence>
<keyword evidence="2" id="KW-1185">Reference proteome</keyword>
<organism evidence="1 2">
    <name type="scientific">Pseudocercospora fijiensis (strain CIRAD86)</name>
    <name type="common">Black leaf streak disease fungus</name>
    <name type="synonym">Mycosphaerella fijiensis</name>
    <dbReference type="NCBI Taxonomy" id="383855"/>
    <lineage>
        <taxon>Eukaryota</taxon>
        <taxon>Fungi</taxon>
        <taxon>Dikarya</taxon>
        <taxon>Ascomycota</taxon>
        <taxon>Pezizomycotina</taxon>
        <taxon>Dothideomycetes</taxon>
        <taxon>Dothideomycetidae</taxon>
        <taxon>Mycosphaerellales</taxon>
        <taxon>Mycosphaerellaceae</taxon>
        <taxon>Pseudocercospora</taxon>
    </lineage>
</organism>
<protein>
    <submittedName>
        <fullName evidence="1">Uncharacterized protein</fullName>
    </submittedName>
</protein>
<dbReference type="KEGG" id="pfj:MYCFIDRAFT_179028"/>
<dbReference type="EMBL" id="KB446563">
    <property type="protein sequence ID" value="EME78950.1"/>
    <property type="molecule type" value="Genomic_DNA"/>
</dbReference>
<dbReference type="VEuPathDB" id="FungiDB:MYCFIDRAFT_179028"/>
<proteinExistence type="predicted"/>
<name>M2YMH7_PSEFD</name>
<evidence type="ECO:0000313" key="2">
    <source>
        <dbReference type="Proteomes" id="UP000016932"/>
    </source>
</evidence>
<reference evidence="1 2" key="1">
    <citation type="journal article" date="2012" name="PLoS Pathog.">
        <title>Diverse lifestyles and strategies of plant pathogenesis encoded in the genomes of eighteen Dothideomycetes fungi.</title>
        <authorList>
            <person name="Ohm R.A."/>
            <person name="Feau N."/>
            <person name="Henrissat B."/>
            <person name="Schoch C.L."/>
            <person name="Horwitz B.A."/>
            <person name="Barry K.W."/>
            <person name="Condon B.J."/>
            <person name="Copeland A.C."/>
            <person name="Dhillon B."/>
            <person name="Glaser F."/>
            <person name="Hesse C.N."/>
            <person name="Kosti I."/>
            <person name="LaButti K."/>
            <person name="Lindquist E.A."/>
            <person name="Lucas S."/>
            <person name="Salamov A.A."/>
            <person name="Bradshaw R.E."/>
            <person name="Ciuffetti L."/>
            <person name="Hamelin R.C."/>
            <person name="Kema G.H.J."/>
            <person name="Lawrence C."/>
            <person name="Scott J.A."/>
            <person name="Spatafora J.W."/>
            <person name="Turgeon B.G."/>
            <person name="de Wit P.J.G.M."/>
            <person name="Zhong S."/>
            <person name="Goodwin S.B."/>
            <person name="Grigoriev I.V."/>
        </authorList>
    </citation>
    <scope>NUCLEOTIDE SEQUENCE [LARGE SCALE GENOMIC DNA]</scope>
    <source>
        <strain evidence="1 2">CIRAD86</strain>
    </source>
</reference>
<gene>
    <name evidence="1" type="ORF">MYCFIDRAFT_179028</name>
</gene>
<dbReference type="HOGENOM" id="CLU_783311_0_0_1"/>
<dbReference type="AlphaFoldDB" id="M2YMH7"/>
<dbReference type="GeneID" id="19334038"/>
<sequence length="354" mass="39241">MIYCVSTAGPLGSARSRQAGRGVRCRERVLRDAHESHGPSNAVRRWMMWYSTMQEVKSCTTVSDNTTVFFPGATRELGLLQRLLNEMKSKETRQAHASECTPPILPAPTTSCIRASTQRRKSILRPVVNGFAVVSRIPAPVAAATTIAVPGSSDQIVGAGPCASALRGMTMIEESKIAQHEQASLINLVLCNNTIGLWRPCASVCRRSTPISISSLYPVTIIRDLEAWLACEWSSWEVHKRLPPPPHTPMSALFLCTCTKNLLEFQNLGLTFPNIAIDLSAPWTSSRHPSFETPTTTRSISSVFFTKPPQICQRFTVQLQDYTTSNFDVFCHRLARTSYPQATIKQEHYCFGPL</sequence>
<dbReference type="Proteomes" id="UP000016932">
    <property type="component" value="Unassembled WGS sequence"/>
</dbReference>
<dbReference type="RefSeq" id="XP_007931186.1">
    <property type="nucleotide sequence ID" value="XM_007932995.1"/>
</dbReference>
<accession>M2YMH7</accession>